<name>A0A371FDA7_MUCPR</name>
<evidence type="ECO:0000256" key="1">
    <source>
        <dbReference type="SAM" id="MobiDB-lite"/>
    </source>
</evidence>
<proteinExistence type="predicted"/>
<feature type="region of interest" description="Disordered" evidence="1">
    <location>
        <begin position="1"/>
        <end position="23"/>
    </location>
</feature>
<sequence length="72" mass="8566">MRKSRESEKSQEKKSDSKKKKQMSFFAKKRKIKMTIFSNQPMLEISFVCLKVLCVLKVLCMNYLLERIMGKD</sequence>
<gene>
    <name evidence="2" type="ORF">CR513_43753</name>
</gene>
<keyword evidence="3" id="KW-1185">Reference proteome</keyword>
<evidence type="ECO:0000313" key="2">
    <source>
        <dbReference type="EMBL" id="RDX76277.1"/>
    </source>
</evidence>
<dbReference type="AlphaFoldDB" id="A0A371FDA7"/>
<evidence type="ECO:0000313" key="3">
    <source>
        <dbReference type="Proteomes" id="UP000257109"/>
    </source>
</evidence>
<comment type="caution">
    <text evidence="2">The sequence shown here is derived from an EMBL/GenBank/DDBJ whole genome shotgun (WGS) entry which is preliminary data.</text>
</comment>
<dbReference type="EMBL" id="QJKJ01009562">
    <property type="protein sequence ID" value="RDX76277.1"/>
    <property type="molecule type" value="Genomic_DNA"/>
</dbReference>
<accession>A0A371FDA7</accession>
<feature type="compositionally biased region" description="Basic and acidic residues" evidence="1">
    <location>
        <begin position="1"/>
        <end position="15"/>
    </location>
</feature>
<feature type="non-terminal residue" evidence="2">
    <location>
        <position position="1"/>
    </location>
</feature>
<protein>
    <submittedName>
        <fullName evidence="2">Uncharacterized protein</fullName>
    </submittedName>
</protein>
<organism evidence="2 3">
    <name type="scientific">Mucuna pruriens</name>
    <name type="common">Velvet bean</name>
    <name type="synonym">Dolichos pruriens</name>
    <dbReference type="NCBI Taxonomy" id="157652"/>
    <lineage>
        <taxon>Eukaryota</taxon>
        <taxon>Viridiplantae</taxon>
        <taxon>Streptophyta</taxon>
        <taxon>Embryophyta</taxon>
        <taxon>Tracheophyta</taxon>
        <taxon>Spermatophyta</taxon>
        <taxon>Magnoliopsida</taxon>
        <taxon>eudicotyledons</taxon>
        <taxon>Gunneridae</taxon>
        <taxon>Pentapetalae</taxon>
        <taxon>rosids</taxon>
        <taxon>fabids</taxon>
        <taxon>Fabales</taxon>
        <taxon>Fabaceae</taxon>
        <taxon>Papilionoideae</taxon>
        <taxon>50 kb inversion clade</taxon>
        <taxon>NPAAA clade</taxon>
        <taxon>indigoferoid/millettioid clade</taxon>
        <taxon>Phaseoleae</taxon>
        <taxon>Mucuna</taxon>
    </lineage>
</organism>
<reference evidence="2" key="1">
    <citation type="submission" date="2018-05" db="EMBL/GenBank/DDBJ databases">
        <title>Draft genome of Mucuna pruriens seed.</title>
        <authorList>
            <person name="Nnadi N.E."/>
            <person name="Vos R."/>
            <person name="Hasami M.H."/>
            <person name="Devisetty U.K."/>
            <person name="Aguiy J.C."/>
        </authorList>
    </citation>
    <scope>NUCLEOTIDE SEQUENCE [LARGE SCALE GENOMIC DNA]</scope>
    <source>
        <strain evidence="2">JCA_2017</strain>
    </source>
</reference>
<dbReference type="Proteomes" id="UP000257109">
    <property type="component" value="Unassembled WGS sequence"/>
</dbReference>